<proteinExistence type="predicted"/>
<feature type="compositionally biased region" description="Pro residues" evidence="1">
    <location>
        <begin position="59"/>
        <end position="73"/>
    </location>
</feature>
<dbReference type="AlphaFoldDB" id="A0A340WE22"/>
<gene>
    <name evidence="3" type="primary">LOC103083803</name>
</gene>
<accession>A0A340WE22</accession>
<evidence type="ECO:0000256" key="1">
    <source>
        <dbReference type="SAM" id="MobiDB-lite"/>
    </source>
</evidence>
<dbReference type="GeneID" id="103083803"/>
<sequence length="131" mass="14170">MEGAGPAPLPPPPAPATAEPSRQPGVEDRSRARQPVALSAPPHCGQLVLLRPRPTHRASPPPPSLARPAPFAPPEVQAEPFACAARTTRPLRWRSHPQGRRAAACVSRLLKDNTSLSHPETSFFLQILFNY</sequence>
<dbReference type="KEGG" id="lve:103083803"/>
<organism evidence="2 3">
    <name type="scientific">Lipotes vexillifer</name>
    <name type="common">Yangtze river dolphin</name>
    <dbReference type="NCBI Taxonomy" id="118797"/>
    <lineage>
        <taxon>Eukaryota</taxon>
        <taxon>Metazoa</taxon>
        <taxon>Chordata</taxon>
        <taxon>Craniata</taxon>
        <taxon>Vertebrata</taxon>
        <taxon>Euteleostomi</taxon>
        <taxon>Mammalia</taxon>
        <taxon>Eutheria</taxon>
        <taxon>Laurasiatheria</taxon>
        <taxon>Artiodactyla</taxon>
        <taxon>Whippomorpha</taxon>
        <taxon>Cetacea</taxon>
        <taxon>Odontoceti</taxon>
        <taxon>Lipotidae</taxon>
        <taxon>Lipotes</taxon>
    </lineage>
</organism>
<dbReference type="Proteomes" id="UP000265300">
    <property type="component" value="Unplaced"/>
</dbReference>
<protein>
    <submittedName>
        <fullName evidence="3">Lysine-rich arabinogalactan protein 19-like</fullName>
    </submittedName>
</protein>
<reference evidence="3" key="1">
    <citation type="submission" date="2025-08" db="UniProtKB">
        <authorList>
            <consortium name="RefSeq"/>
        </authorList>
    </citation>
    <scope>IDENTIFICATION</scope>
</reference>
<dbReference type="InParanoid" id="A0A340WE22"/>
<evidence type="ECO:0000313" key="3">
    <source>
        <dbReference type="RefSeq" id="XP_007446856.1"/>
    </source>
</evidence>
<name>A0A340WE22_LIPVE</name>
<dbReference type="RefSeq" id="XP_007446856.1">
    <property type="nucleotide sequence ID" value="XM_007446794.1"/>
</dbReference>
<keyword evidence="2" id="KW-1185">Reference proteome</keyword>
<feature type="region of interest" description="Disordered" evidence="1">
    <location>
        <begin position="1"/>
        <end position="73"/>
    </location>
</feature>
<evidence type="ECO:0000313" key="2">
    <source>
        <dbReference type="Proteomes" id="UP000265300"/>
    </source>
</evidence>